<dbReference type="InterPro" id="IPR011333">
    <property type="entry name" value="SKP1/BTB/POZ_sf"/>
</dbReference>
<evidence type="ECO:0000313" key="2">
    <source>
        <dbReference type="EMBL" id="CAE7722877.1"/>
    </source>
</evidence>
<organism evidence="2 3">
    <name type="scientific">Symbiodinium pilosum</name>
    <name type="common">Dinoflagellate</name>
    <dbReference type="NCBI Taxonomy" id="2952"/>
    <lineage>
        <taxon>Eukaryota</taxon>
        <taxon>Sar</taxon>
        <taxon>Alveolata</taxon>
        <taxon>Dinophyceae</taxon>
        <taxon>Suessiales</taxon>
        <taxon>Symbiodiniaceae</taxon>
        <taxon>Symbiodinium</taxon>
    </lineage>
</organism>
<dbReference type="Gene3D" id="3.30.710.10">
    <property type="entry name" value="Potassium Channel Kv1.1, Chain A"/>
    <property type="match status" value="2"/>
</dbReference>
<sequence length="647" mass="70796">MAAGSDDVVAGFLSLGDLGGLQKFTPANFDWTRMIGDPPQPPLVMLVCERFIHQVPASSFLKCAEWLIRCGADPEQPAPDTEEISYSAWSESESDATMMTIDFANKSAIAAAFECIRAMREGKGGADWSSDIKCMEGFVKLAARTAGAKSQKVAVHHTVLDLWETFRSMTSTHDLLFETADGEVSAHEQILTAASPVLKAMLESIMKEGSSKRIQIKDSSESGVSLFLDMLYTGSTFNDPDYKSMLVALDLAHRWQVDGIVDMLLGALPDLITVDSFVAIAESAVLKGLESLKRACASYGAHNEEVQIMLKNGTLPKAVQKLLGASGQAEEDAGRKKKRRVDEVVEGFLLLGDLEGLKKFTPSDYDWTGLLGKLKLPPLVYLVGKKFISALSADSFLQLAEWIIRSGADPQQAAPIQSKSMHRAWVQSKQEDTLISVDLAGQSAISAAFLCMRAMREGMGDADWSEQITDMEKFLSVATRHWVSFSKTDHAAQNMTSTHNLIFETAGREVSAHEHMLLLASPMLNAMLQSIMKDILYTGSTCNDPDYKSMLTALDLAHRWQVSSIVDMLLGSLPKMITTNSFVEIAEAAALKGLEPLQKACLRFAAKDETTQSMLKNGSLPTAVQKLLGVSTMEEDEPNRKKKRVTF</sequence>
<dbReference type="PANTHER" id="PTHR46672">
    <property type="entry name" value="OS08G0495500 PROTEIN-RELATED"/>
    <property type="match status" value="1"/>
</dbReference>
<dbReference type="Pfam" id="PF00651">
    <property type="entry name" value="BTB"/>
    <property type="match status" value="1"/>
</dbReference>
<proteinExistence type="predicted"/>
<feature type="domain" description="BTB" evidence="1">
    <location>
        <begin position="173"/>
        <end position="240"/>
    </location>
</feature>
<dbReference type="EMBL" id="CAJNIZ010045531">
    <property type="protein sequence ID" value="CAE7722877.1"/>
    <property type="molecule type" value="Genomic_DNA"/>
</dbReference>
<dbReference type="PANTHER" id="PTHR46672:SF8">
    <property type="entry name" value="BTB DOMAIN-CONTAINING PROTEIN"/>
    <property type="match status" value="1"/>
</dbReference>
<accession>A0A812X7Z6</accession>
<name>A0A812X7Z6_SYMPI</name>
<keyword evidence="3" id="KW-1185">Reference proteome</keyword>
<evidence type="ECO:0000259" key="1">
    <source>
        <dbReference type="PROSITE" id="PS50097"/>
    </source>
</evidence>
<gene>
    <name evidence="2" type="ORF">SPIL2461_LOCUS20630</name>
</gene>
<dbReference type="InterPro" id="IPR000210">
    <property type="entry name" value="BTB/POZ_dom"/>
</dbReference>
<dbReference type="AlphaFoldDB" id="A0A812X7Z6"/>
<dbReference type="PROSITE" id="PS50097">
    <property type="entry name" value="BTB"/>
    <property type="match status" value="1"/>
</dbReference>
<comment type="caution">
    <text evidence="2">The sequence shown here is derived from an EMBL/GenBank/DDBJ whole genome shotgun (WGS) entry which is preliminary data.</text>
</comment>
<evidence type="ECO:0000313" key="3">
    <source>
        <dbReference type="Proteomes" id="UP000649617"/>
    </source>
</evidence>
<dbReference type="SUPFAM" id="SSF54695">
    <property type="entry name" value="POZ domain"/>
    <property type="match status" value="1"/>
</dbReference>
<protein>
    <recommendedName>
        <fullName evidence="1">BTB domain-containing protein</fullName>
    </recommendedName>
</protein>
<dbReference type="SMART" id="SM00225">
    <property type="entry name" value="BTB"/>
    <property type="match status" value="2"/>
</dbReference>
<dbReference type="OrthoDB" id="636773at2759"/>
<reference evidence="2" key="1">
    <citation type="submission" date="2021-02" db="EMBL/GenBank/DDBJ databases">
        <authorList>
            <person name="Dougan E. K."/>
            <person name="Rhodes N."/>
            <person name="Thang M."/>
            <person name="Chan C."/>
        </authorList>
    </citation>
    <scope>NUCLEOTIDE SEQUENCE</scope>
</reference>
<dbReference type="Proteomes" id="UP000649617">
    <property type="component" value="Unassembled WGS sequence"/>
</dbReference>
<dbReference type="CDD" id="cd18186">
    <property type="entry name" value="BTB_POZ_ZBTB_KLHL-like"/>
    <property type="match status" value="1"/>
</dbReference>
<dbReference type="InterPro" id="IPR044714">
    <property type="entry name" value="AtSIBP1-like"/>
</dbReference>